<evidence type="ECO:0000256" key="5">
    <source>
        <dbReference type="SAM" id="MobiDB-lite"/>
    </source>
</evidence>
<evidence type="ECO:0000256" key="1">
    <source>
        <dbReference type="ARBA" id="ARBA00004642"/>
    </source>
</evidence>
<dbReference type="Proteomes" id="UP000241394">
    <property type="component" value="Chromosome LG6"/>
</dbReference>
<dbReference type="InterPro" id="IPR044898">
    <property type="entry name" value="CDI_dom_sf"/>
</dbReference>
<comment type="caution">
    <text evidence="7">The sequence shown here is derived from an EMBL/GenBank/DDBJ whole genome shotgun (WGS) entry which is preliminary data.</text>
</comment>
<dbReference type="Pfam" id="PF02234">
    <property type="entry name" value="CDI"/>
    <property type="match status" value="1"/>
</dbReference>
<dbReference type="Gramene" id="PSS29346">
    <property type="protein sequence ID" value="PSS29346"/>
    <property type="gene ID" value="CEY00_Acc06962"/>
</dbReference>
<comment type="similarity">
    <text evidence="2">Belongs to the CDI family. ICK/KRP subfamily.</text>
</comment>
<dbReference type="GO" id="GO:0004861">
    <property type="term" value="F:cyclin-dependent protein serine/threonine kinase inhibitor activity"/>
    <property type="evidence" value="ECO:0007669"/>
    <property type="project" value="InterPro"/>
</dbReference>
<evidence type="ECO:0000313" key="8">
    <source>
        <dbReference type="Proteomes" id="UP000241394"/>
    </source>
</evidence>
<protein>
    <submittedName>
        <fullName evidence="7">Cyclin-dependent kinase</fullName>
    </submittedName>
</protein>
<proteinExistence type="inferred from homology"/>
<keyword evidence="4" id="KW-0131">Cell cycle</keyword>
<reference evidence="8" key="2">
    <citation type="journal article" date="2018" name="BMC Genomics">
        <title>A manually annotated Actinidia chinensis var. chinensis (kiwifruit) genome highlights the challenges associated with draft genomes and gene prediction in plants.</title>
        <authorList>
            <person name="Pilkington S.M."/>
            <person name="Crowhurst R."/>
            <person name="Hilario E."/>
            <person name="Nardozza S."/>
            <person name="Fraser L."/>
            <person name="Peng Y."/>
            <person name="Gunaseelan K."/>
            <person name="Simpson R."/>
            <person name="Tahir J."/>
            <person name="Deroles S.C."/>
            <person name="Templeton K."/>
            <person name="Luo Z."/>
            <person name="Davy M."/>
            <person name="Cheng C."/>
            <person name="McNeilage M."/>
            <person name="Scaglione D."/>
            <person name="Liu Y."/>
            <person name="Zhang Q."/>
            <person name="Datson P."/>
            <person name="De Silva N."/>
            <person name="Gardiner S.E."/>
            <person name="Bassett H."/>
            <person name="Chagne D."/>
            <person name="McCallum J."/>
            <person name="Dzierzon H."/>
            <person name="Deng C."/>
            <person name="Wang Y.Y."/>
            <person name="Barron L."/>
            <person name="Manako K."/>
            <person name="Bowen J."/>
            <person name="Foster T.M."/>
            <person name="Erridge Z.A."/>
            <person name="Tiffin H."/>
            <person name="Waite C.N."/>
            <person name="Davies K.M."/>
            <person name="Grierson E.P."/>
            <person name="Laing W.A."/>
            <person name="Kirk R."/>
            <person name="Chen X."/>
            <person name="Wood M."/>
            <person name="Montefiori M."/>
            <person name="Brummell D.A."/>
            <person name="Schwinn K.E."/>
            <person name="Catanach A."/>
            <person name="Fullerton C."/>
            <person name="Li D."/>
            <person name="Meiyalaghan S."/>
            <person name="Nieuwenhuizen N."/>
            <person name="Read N."/>
            <person name="Prakash R."/>
            <person name="Hunter D."/>
            <person name="Zhang H."/>
            <person name="McKenzie M."/>
            <person name="Knabel M."/>
            <person name="Harris A."/>
            <person name="Allan A.C."/>
            <person name="Gleave A."/>
            <person name="Chen A."/>
            <person name="Janssen B.J."/>
            <person name="Plunkett B."/>
            <person name="Ampomah-Dwamena C."/>
            <person name="Voogd C."/>
            <person name="Leif D."/>
            <person name="Lafferty D."/>
            <person name="Souleyre E.J.F."/>
            <person name="Varkonyi-Gasic E."/>
            <person name="Gambi F."/>
            <person name="Hanley J."/>
            <person name="Yao J.L."/>
            <person name="Cheung J."/>
            <person name="David K.M."/>
            <person name="Warren B."/>
            <person name="Marsh K."/>
            <person name="Snowden K.C."/>
            <person name="Lin-Wang K."/>
            <person name="Brian L."/>
            <person name="Martinez-Sanchez M."/>
            <person name="Wang M."/>
            <person name="Ileperuma N."/>
            <person name="Macnee N."/>
            <person name="Campin R."/>
            <person name="McAtee P."/>
            <person name="Drummond R.S.M."/>
            <person name="Espley R.V."/>
            <person name="Ireland H.S."/>
            <person name="Wu R."/>
            <person name="Atkinson R.G."/>
            <person name="Karunairetnam S."/>
            <person name="Bulley S."/>
            <person name="Chunkath S."/>
            <person name="Hanley Z."/>
            <person name="Storey R."/>
            <person name="Thrimawithana A.H."/>
            <person name="Thomson S."/>
            <person name="David C."/>
            <person name="Testolin R."/>
            <person name="Huang H."/>
            <person name="Hellens R.P."/>
            <person name="Schaffer R.J."/>
        </authorList>
    </citation>
    <scope>NUCLEOTIDE SEQUENCE [LARGE SCALE GENOMIC DNA]</scope>
    <source>
        <strain evidence="8">cv. Red5</strain>
    </source>
</reference>
<dbReference type="OrthoDB" id="9940972at2759"/>
<evidence type="ECO:0000313" key="7">
    <source>
        <dbReference type="EMBL" id="PSS29346.1"/>
    </source>
</evidence>
<dbReference type="AlphaFoldDB" id="A0A2R6RH32"/>
<dbReference type="GO" id="GO:0051726">
    <property type="term" value="P:regulation of cell cycle"/>
    <property type="evidence" value="ECO:0007669"/>
    <property type="project" value="InterPro"/>
</dbReference>
<evidence type="ECO:0000259" key="6">
    <source>
        <dbReference type="Pfam" id="PF02234"/>
    </source>
</evidence>
<feature type="region of interest" description="Disordered" evidence="5">
    <location>
        <begin position="22"/>
        <end position="53"/>
    </location>
</feature>
<name>A0A2R6RH32_ACTCC</name>
<keyword evidence="3" id="KW-0649">Protein kinase inhibitor</keyword>
<dbReference type="InterPro" id="IPR044275">
    <property type="entry name" value="KRP"/>
</dbReference>
<dbReference type="FunCoup" id="A0A2R6RH32">
    <property type="interactions" value="675"/>
</dbReference>
<sequence length="171" mass="19380">MEATSSAISFKRRKLNSDGDDKLVIRRYDVNSPASSENSDRAPVSRCSSTNSSEFVKHDLRSIDPKAESNRKRFETEISTVINCRFSRETTPSSELLAESDELDSSTAKKPLGASLCRKQLEAKMPAVAEIEEFFSAAEKCDQKRFAEKYNYDVVKDVPLEGRYQWVRLKP</sequence>
<dbReference type="EMBL" id="NKQK01000006">
    <property type="protein sequence ID" value="PSS29346.1"/>
    <property type="molecule type" value="Genomic_DNA"/>
</dbReference>
<keyword evidence="7" id="KW-0418">Kinase</keyword>
<dbReference type="PANTHER" id="PTHR46776">
    <property type="entry name" value="CYCLIN-DEPENDENT KINASE INHIBITOR 4-RELATED"/>
    <property type="match status" value="1"/>
</dbReference>
<evidence type="ECO:0000256" key="4">
    <source>
        <dbReference type="ARBA" id="ARBA00023306"/>
    </source>
</evidence>
<dbReference type="STRING" id="1590841.A0A2R6RH32"/>
<comment type="subcellular location">
    <subcellularLocation>
        <location evidence="1">Nucleus</location>
        <location evidence="1">Nucleoplasm</location>
    </subcellularLocation>
</comment>
<keyword evidence="7" id="KW-0808">Transferase</keyword>
<dbReference type="OMA" id="NPPSEHC"/>
<dbReference type="InterPro" id="IPR003175">
    <property type="entry name" value="CDI_dom"/>
</dbReference>
<keyword evidence="8" id="KW-1185">Reference proteome</keyword>
<dbReference type="InParanoid" id="A0A2R6RH32"/>
<dbReference type="GO" id="GO:0016301">
    <property type="term" value="F:kinase activity"/>
    <property type="evidence" value="ECO:0007669"/>
    <property type="project" value="UniProtKB-KW"/>
</dbReference>
<accession>A0A2R6RH32</accession>
<feature type="domain" description="Cyclin-dependent kinase inhibitor" evidence="6">
    <location>
        <begin position="126"/>
        <end position="169"/>
    </location>
</feature>
<dbReference type="GO" id="GO:0005654">
    <property type="term" value="C:nucleoplasm"/>
    <property type="evidence" value="ECO:0007669"/>
    <property type="project" value="UniProtKB-SubCell"/>
</dbReference>
<evidence type="ECO:0000256" key="2">
    <source>
        <dbReference type="ARBA" id="ARBA00010274"/>
    </source>
</evidence>
<gene>
    <name evidence="7" type="ORF">CEY00_Acc06962</name>
</gene>
<evidence type="ECO:0000256" key="3">
    <source>
        <dbReference type="ARBA" id="ARBA00023013"/>
    </source>
</evidence>
<organism evidence="7 8">
    <name type="scientific">Actinidia chinensis var. chinensis</name>
    <name type="common">Chinese soft-hair kiwi</name>
    <dbReference type="NCBI Taxonomy" id="1590841"/>
    <lineage>
        <taxon>Eukaryota</taxon>
        <taxon>Viridiplantae</taxon>
        <taxon>Streptophyta</taxon>
        <taxon>Embryophyta</taxon>
        <taxon>Tracheophyta</taxon>
        <taxon>Spermatophyta</taxon>
        <taxon>Magnoliopsida</taxon>
        <taxon>eudicotyledons</taxon>
        <taxon>Gunneridae</taxon>
        <taxon>Pentapetalae</taxon>
        <taxon>asterids</taxon>
        <taxon>Ericales</taxon>
        <taxon>Actinidiaceae</taxon>
        <taxon>Actinidia</taxon>
    </lineage>
</organism>
<dbReference type="PIRSF" id="PIRSF017811">
    <property type="entry name" value="CDK_inhib_pln"/>
    <property type="match status" value="1"/>
</dbReference>
<dbReference type="Gene3D" id="4.10.365.10">
    <property type="entry name" value="p27"/>
    <property type="match status" value="1"/>
</dbReference>
<reference evidence="7 8" key="1">
    <citation type="submission" date="2017-07" db="EMBL/GenBank/DDBJ databases">
        <title>An improved, manually edited Actinidia chinensis var. chinensis (kiwifruit) genome highlights the challenges associated with draft genomes and gene prediction in plants.</title>
        <authorList>
            <person name="Pilkington S."/>
            <person name="Crowhurst R."/>
            <person name="Hilario E."/>
            <person name="Nardozza S."/>
            <person name="Fraser L."/>
            <person name="Peng Y."/>
            <person name="Gunaseelan K."/>
            <person name="Simpson R."/>
            <person name="Tahir J."/>
            <person name="Deroles S."/>
            <person name="Templeton K."/>
            <person name="Luo Z."/>
            <person name="Davy M."/>
            <person name="Cheng C."/>
            <person name="Mcneilage M."/>
            <person name="Scaglione D."/>
            <person name="Liu Y."/>
            <person name="Zhang Q."/>
            <person name="Datson P."/>
            <person name="De Silva N."/>
            <person name="Gardiner S."/>
            <person name="Bassett H."/>
            <person name="Chagne D."/>
            <person name="Mccallum J."/>
            <person name="Dzierzon H."/>
            <person name="Deng C."/>
            <person name="Wang Y.-Y."/>
            <person name="Barron N."/>
            <person name="Manako K."/>
            <person name="Bowen J."/>
            <person name="Foster T."/>
            <person name="Erridge Z."/>
            <person name="Tiffin H."/>
            <person name="Waite C."/>
            <person name="Davies K."/>
            <person name="Grierson E."/>
            <person name="Laing W."/>
            <person name="Kirk R."/>
            <person name="Chen X."/>
            <person name="Wood M."/>
            <person name="Montefiori M."/>
            <person name="Brummell D."/>
            <person name="Schwinn K."/>
            <person name="Catanach A."/>
            <person name="Fullerton C."/>
            <person name="Li D."/>
            <person name="Meiyalaghan S."/>
            <person name="Nieuwenhuizen N."/>
            <person name="Read N."/>
            <person name="Prakash R."/>
            <person name="Hunter D."/>
            <person name="Zhang H."/>
            <person name="Mckenzie M."/>
            <person name="Knabel M."/>
            <person name="Harris A."/>
            <person name="Allan A."/>
            <person name="Chen A."/>
            <person name="Janssen B."/>
            <person name="Plunkett B."/>
            <person name="Dwamena C."/>
            <person name="Voogd C."/>
            <person name="Leif D."/>
            <person name="Lafferty D."/>
            <person name="Souleyre E."/>
            <person name="Varkonyi-Gasic E."/>
            <person name="Gambi F."/>
            <person name="Hanley J."/>
            <person name="Yao J.-L."/>
            <person name="Cheung J."/>
            <person name="David K."/>
            <person name="Warren B."/>
            <person name="Marsh K."/>
            <person name="Snowden K."/>
            <person name="Lin-Wang K."/>
            <person name="Brian L."/>
            <person name="Martinez-Sanchez M."/>
            <person name="Wang M."/>
            <person name="Ileperuma N."/>
            <person name="Macnee N."/>
            <person name="Campin R."/>
            <person name="Mcatee P."/>
            <person name="Drummond R."/>
            <person name="Espley R."/>
            <person name="Ireland H."/>
            <person name="Wu R."/>
            <person name="Atkinson R."/>
            <person name="Karunairetnam S."/>
            <person name="Bulley S."/>
            <person name="Chunkath S."/>
            <person name="Hanley Z."/>
            <person name="Storey R."/>
            <person name="Thrimawithana A."/>
            <person name="Thomson S."/>
            <person name="David C."/>
            <person name="Testolin R."/>
        </authorList>
    </citation>
    <scope>NUCLEOTIDE SEQUENCE [LARGE SCALE GENOMIC DNA]</scope>
    <source>
        <strain evidence="8">cv. Red5</strain>
        <tissue evidence="7">Young leaf</tissue>
    </source>
</reference>